<evidence type="ECO:0000313" key="1">
    <source>
        <dbReference type="EMBL" id="AHC15239.1"/>
    </source>
</evidence>
<dbReference type="HOGENOM" id="CLU_150070_0_0_12"/>
<dbReference type="RefSeq" id="WP_024268156.1">
    <property type="nucleotide sequence ID" value="NC_023035.1"/>
</dbReference>
<dbReference type="Gene3D" id="3.40.50.360">
    <property type="match status" value="1"/>
</dbReference>
<gene>
    <name evidence="1" type="ORF">L21SP2_1866</name>
</gene>
<evidence type="ECO:0000313" key="2">
    <source>
        <dbReference type="Proteomes" id="UP000018680"/>
    </source>
</evidence>
<evidence type="ECO:0008006" key="3">
    <source>
        <dbReference type="Google" id="ProtNLM"/>
    </source>
</evidence>
<proteinExistence type="predicted"/>
<dbReference type="eggNOG" id="COG0716">
    <property type="taxonomic scope" value="Bacteria"/>
</dbReference>
<dbReference type="EMBL" id="CP006939">
    <property type="protein sequence ID" value="AHC15239.1"/>
    <property type="molecule type" value="Genomic_DNA"/>
</dbReference>
<keyword evidence="2" id="KW-1185">Reference proteome</keyword>
<reference evidence="1 2" key="1">
    <citation type="journal article" date="2015" name="Stand. Genomic Sci.">
        <title>Complete genome sequence and description of Salinispira pacifica gen. nov., sp. nov., a novel spirochaete isolated form a hypersaline microbial mat.</title>
        <authorList>
            <person name="Ben Hania W."/>
            <person name="Joseph M."/>
            <person name="Schumann P."/>
            <person name="Bunk B."/>
            <person name="Fiebig A."/>
            <person name="Sproer C."/>
            <person name="Klenk H.P."/>
            <person name="Fardeau M.L."/>
            <person name="Spring S."/>
        </authorList>
    </citation>
    <scope>NUCLEOTIDE SEQUENCE [LARGE SCALE GENOMIC DNA]</scope>
    <source>
        <strain evidence="1 2">L21-RPul-D2</strain>
    </source>
</reference>
<dbReference type="AlphaFoldDB" id="V5WI63"/>
<dbReference type="KEGG" id="slr:L21SP2_1866"/>
<organism evidence="1 2">
    <name type="scientific">Salinispira pacifica</name>
    <dbReference type="NCBI Taxonomy" id="1307761"/>
    <lineage>
        <taxon>Bacteria</taxon>
        <taxon>Pseudomonadati</taxon>
        <taxon>Spirochaetota</taxon>
        <taxon>Spirochaetia</taxon>
        <taxon>Spirochaetales</taxon>
        <taxon>Spirochaetaceae</taxon>
        <taxon>Salinispira</taxon>
    </lineage>
</organism>
<name>V5WI63_9SPIO</name>
<dbReference type="Proteomes" id="UP000018680">
    <property type="component" value="Chromosome"/>
</dbReference>
<protein>
    <recommendedName>
        <fullName evidence="3">Flavodoxin-like domain-containing protein</fullName>
    </recommendedName>
</protein>
<dbReference type="STRING" id="1307761.L21SP2_1866"/>
<sequence>MRVAVVFYPVKNRDKILKISKALAKGLESQGLQVDLIDAGMDVNSKLTIYQYIAFGTEVPGLFNQKIPRQVGDFLKNSGMVAGKRCFGYILPKPFFAAKSLNKLMSVMEGEGMFLKFSEVMGDEALAEEIGKKLVVRH</sequence>
<accession>V5WI63</accession>
<dbReference type="InterPro" id="IPR029039">
    <property type="entry name" value="Flavoprotein-like_sf"/>
</dbReference>
<dbReference type="OrthoDB" id="360817at2"/>